<evidence type="ECO:0008006" key="4">
    <source>
        <dbReference type="Google" id="ProtNLM"/>
    </source>
</evidence>
<evidence type="ECO:0000256" key="1">
    <source>
        <dbReference type="SAM" id="Phobius"/>
    </source>
</evidence>
<sequence>MKTIASIFLYCLAVVLTMSVTTITIGAPKVYLGLVAAVIVVLFASRLLDKKYSLIASMASIAIGMALQVKMPMIPKMKPEKLEALKPLIETYHENLIKYGVIVVAIVGILVYVLSPKIKVARKQSSTRRITYMAVFIALSVVINTMRFGSVSFGGFPIIYSGLVLGPVNGLIVGAVSDVLGFIIRPSSGGYNVVFTLTSALTGLIPIMVVKLFKVKYPNYKFYQVLLGIFIGQMLTSVIMAPYFQALLFGKNTFYYYASKAFIKQIVSIPLYAALFTSMTESIKDSIDFEV</sequence>
<feature type="transmembrane region" description="Helical" evidence="1">
    <location>
        <begin position="55"/>
        <end position="74"/>
    </location>
</feature>
<dbReference type="InterPro" id="IPR030949">
    <property type="entry name" value="ECF_S_folate_fam"/>
</dbReference>
<dbReference type="EMBL" id="AEEH01000044">
    <property type="protein sequence ID" value="EFM25135.1"/>
    <property type="molecule type" value="Genomic_DNA"/>
</dbReference>
<feature type="transmembrane region" description="Helical" evidence="1">
    <location>
        <begin position="31"/>
        <end position="48"/>
    </location>
</feature>
<evidence type="ECO:0000313" key="2">
    <source>
        <dbReference type="EMBL" id="EFM25135.1"/>
    </source>
</evidence>
<proteinExistence type="predicted"/>
<dbReference type="GO" id="GO:0022857">
    <property type="term" value="F:transmembrane transporter activity"/>
    <property type="evidence" value="ECO:0007669"/>
    <property type="project" value="InterPro"/>
</dbReference>
<name>E0NM80_9FIRM</name>
<keyword evidence="3" id="KW-1185">Reference proteome</keyword>
<keyword evidence="1" id="KW-0472">Membrane</keyword>
<dbReference type="OrthoDB" id="4624at2"/>
<protein>
    <recommendedName>
        <fullName evidence="4">ECF transporter S component</fullName>
    </recommendedName>
</protein>
<comment type="caution">
    <text evidence="2">The sequence shown here is derived from an EMBL/GenBank/DDBJ whole genome shotgun (WGS) entry which is preliminary data.</text>
</comment>
<feature type="transmembrane region" description="Helical" evidence="1">
    <location>
        <begin position="158"/>
        <end position="184"/>
    </location>
</feature>
<dbReference type="Proteomes" id="UP000003280">
    <property type="component" value="Unassembled WGS sequence"/>
</dbReference>
<feature type="transmembrane region" description="Helical" evidence="1">
    <location>
        <begin position="127"/>
        <end position="146"/>
    </location>
</feature>
<dbReference type="RefSeq" id="WP_008902083.1">
    <property type="nucleotide sequence ID" value="NZ_GL397071.1"/>
</dbReference>
<dbReference type="AlphaFoldDB" id="E0NM80"/>
<dbReference type="HOGENOM" id="CLU_955974_0_0_9"/>
<dbReference type="Pfam" id="PF12822">
    <property type="entry name" value="ECF_trnsprt"/>
    <property type="match status" value="1"/>
</dbReference>
<keyword evidence="1" id="KW-0812">Transmembrane</keyword>
<reference evidence="2 3" key="1">
    <citation type="submission" date="2010-07" db="EMBL/GenBank/DDBJ databases">
        <authorList>
            <person name="Muzny D."/>
            <person name="Qin X."/>
            <person name="Deng J."/>
            <person name="Jiang H."/>
            <person name="Liu Y."/>
            <person name="Qu J."/>
            <person name="Song X.-Z."/>
            <person name="Zhang L."/>
            <person name="Thornton R."/>
            <person name="Coyle M."/>
            <person name="Francisco L."/>
            <person name="Jackson L."/>
            <person name="Javaid M."/>
            <person name="Korchina V."/>
            <person name="Kovar C."/>
            <person name="Mata R."/>
            <person name="Mathew T."/>
            <person name="Ngo R."/>
            <person name="Nguyen L."/>
            <person name="Nguyen N."/>
            <person name="Okwuonu G."/>
            <person name="Ongeri F."/>
            <person name="Pham C."/>
            <person name="Simmons D."/>
            <person name="Wilczek-Boney K."/>
            <person name="Hale W."/>
            <person name="Jakkamsetti A."/>
            <person name="Pham P."/>
            <person name="Ruth R."/>
            <person name="San Lucas F."/>
            <person name="Warren J."/>
            <person name="Zhang J."/>
            <person name="Zhao Z."/>
            <person name="Zhou C."/>
            <person name="Zhu D."/>
            <person name="Lee S."/>
            <person name="Bess C."/>
            <person name="Blankenburg K."/>
            <person name="Forbes L."/>
            <person name="Fu Q."/>
            <person name="Gubbala S."/>
            <person name="Hirani K."/>
            <person name="Jayaseelan J.C."/>
            <person name="Lara F."/>
            <person name="Munidasa M."/>
            <person name="Palculict T."/>
            <person name="Patil S."/>
            <person name="Pu L.-L."/>
            <person name="Saada N."/>
            <person name="Tang L."/>
            <person name="Weissenberger G."/>
            <person name="Zhu Y."/>
            <person name="Hemphill L."/>
            <person name="Shang Y."/>
            <person name="Youmans B."/>
            <person name="Ayvaz T."/>
            <person name="Ross M."/>
            <person name="Santibanez J."/>
            <person name="Aqrawi P."/>
            <person name="Gross S."/>
            <person name="Joshi V."/>
            <person name="Fowler G."/>
            <person name="Nazareth L."/>
            <person name="Reid J."/>
            <person name="Worley K."/>
            <person name="Petrosino J."/>
            <person name="Highlander S."/>
            <person name="Gibbs R."/>
        </authorList>
    </citation>
    <scope>NUCLEOTIDE SEQUENCE [LARGE SCALE GENOMIC DNA]</scope>
    <source>
        <strain evidence="2 3">ATCC BAA-1640</strain>
    </source>
</reference>
<dbReference type="NCBIfam" id="TIGR04518">
    <property type="entry name" value="ECF_S_folT_fam"/>
    <property type="match status" value="1"/>
</dbReference>
<feature type="transmembrane region" description="Helical" evidence="1">
    <location>
        <begin position="7"/>
        <end position="25"/>
    </location>
</feature>
<accession>E0NM80</accession>
<dbReference type="Gene3D" id="1.10.1760.20">
    <property type="match status" value="1"/>
</dbReference>
<feature type="transmembrane region" description="Helical" evidence="1">
    <location>
        <begin position="96"/>
        <end position="115"/>
    </location>
</feature>
<organism evidence="2 3">
    <name type="scientific">Peptoniphilus duerdenii ATCC BAA-1640</name>
    <dbReference type="NCBI Taxonomy" id="862517"/>
    <lineage>
        <taxon>Bacteria</taxon>
        <taxon>Bacillati</taxon>
        <taxon>Bacillota</taxon>
        <taxon>Tissierellia</taxon>
        <taxon>Tissierellales</taxon>
        <taxon>Peptoniphilaceae</taxon>
        <taxon>Peptoniphilus</taxon>
    </lineage>
</organism>
<evidence type="ECO:0000313" key="3">
    <source>
        <dbReference type="Proteomes" id="UP000003280"/>
    </source>
</evidence>
<keyword evidence="1" id="KW-1133">Transmembrane helix</keyword>
<gene>
    <name evidence="2" type="ORF">HMPREF9225_1269</name>
</gene>
<dbReference type="STRING" id="862517.HMPREF9225_1269"/>
<dbReference type="InterPro" id="IPR024529">
    <property type="entry name" value="ECF_trnsprt_substrate-spec"/>
</dbReference>
<feature type="transmembrane region" description="Helical" evidence="1">
    <location>
        <begin position="222"/>
        <end position="244"/>
    </location>
</feature>
<dbReference type="eggNOG" id="COG3601">
    <property type="taxonomic scope" value="Bacteria"/>
</dbReference>
<feature type="transmembrane region" description="Helical" evidence="1">
    <location>
        <begin position="191"/>
        <end position="210"/>
    </location>
</feature>